<dbReference type="OrthoDB" id="272672at2759"/>
<dbReference type="InterPro" id="IPR051316">
    <property type="entry name" value="Zinc-reg_GTPase_activator"/>
</dbReference>
<dbReference type="SUPFAM" id="SSF52540">
    <property type="entry name" value="P-loop containing nucleoside triphosphate hydrolases"/>
    <property type="match status" value="1"/>
</dbReference>
<organism evidence="2 3">
    <name type="scientific">Bathycoccus prasinos</name>
    <dbReference type="NCBI Taxonomy" id="41875"/>
    <lineage>
        <taxon>Eukaryota</taxon>
        <taxon>Viridiplantae</taxon>
        <taxon>Chlorophyta</taxon>
        <taxon>Mamiellophyceae</taxon>
        <taxon>Mamiellales</taxon>
        <taxon>Bathycoccaceae</taxon>
        <taxon>Bathycoccus</taxon>
    </lineage>
</organism>
<dbReference type="eggNOG" id="KOG2743">
    <property type="taxonomic scope" value="Eukaryota"/>
</dbReference>
<protein>
    <submittedName>
        <fullName evidence="2">Cobalamin synthesis protein, P47K</fullName>
    </submittedName>
</protein>
<dbReference type="GO" id="GO:0005737">
    <property type="term" value="C:cytoplasm"/>
    <property type="evidence" value="ECO:0007669"/>
    <property type="project" value="TreeGrafter"/>
</dbReference>
<dbReference type="STRING" id="41875.K8F1P3"/>
<proteinExistence type="predicted"/>
<name>K8F1P3_9CHLO</name>
<reference evidence="2 3" key="1">
    <citation type="submission" date="2011-10" db="EMBL/GenBank/DDBJ databases">
        <authorList>
            <person name="Genoscope - CEA"/>
        </authorList>
    </citation>
    <scope>NUCLEOTIDE SEQUENCE [LARGE SCALE GENOMIC DNA]</scope>
    <source>
        <strain evidence="2 3">RCC 1105</strain>
    </source>
</reference>
<accession>K8F1P3</accession>
<dbReference type="KEGG" id="bpg:Bathy07g00910"/>
<dbReference type="PANTHER" id="PTHR13748">
    <property type="entry name" value="COBW-RELATED"/>
    <property type="match status" value="1"/>
</dbReference>
<dbReference type="RefSeq" id="XP_007511889.1">
    <property type="nucleotide sequence ID" value="XM_007511827.1"/>
</dbReference>
<feature type="domain" description="CobW/HypB/UreG nucleotide-binding" evidence="1">
    <location>
        <begin position="10"/>
        <end position="208"/>
    </location>
</feature>
<evidence type="ECO:0000313" key="2">
    <source>
        <dbReference type="EMBL" id="CCO65977.1"/>
    </source>
</evidence>
<evidence type="ECO:0000313" key="3">
    <source>
        <dbReference type="Proteomes" id="UP000198341"/>
    </source>
</evidence>
<dbReference type="Gene3D" id="3.40.50.300">
    <property type="entry name" value="P-loop containing nucleotide triphosphate hydrolases"/>
    <property type="match status" value="1"/>
</dbReference>
<dbReference type="Pfam" id="PF02492">
    <property type="entry name" value="cobW"/>
    <property type="match status" value="1"/>
</dbReference>
<keyword evidence="3" id="KW-1185">Reference proteome</keyword>
<dbReference type="AlphaFoldDB" id="K8F1P3"/>
<dbReference type="InterPro" id="IPR003495">
    <property type="entry name" value="CobW/HypB/UreG_nucleotide-bd"/>
</dbReference>
<dbReference type="Proteomes" id="UP000198341">
    <property type="component" value="Chromosome 7"/>
</dbReference>
<dbReference type="PANTHER" id="PTHR13748:SF46">
    <property type="entry name" value="ZINC CHAPERONE YEIR"/>
    <property type="match status" value="1"/>
</dbReference>
<dbReference type="EMBL" id="FO082272">
    <property type="protein sequence ID" value="CCO65977.1"/>
    <property type="molecule type" value="Genomic_DNA"/>
</dbReference>
<dbReference type="InterPro" id="IPR027417">
    <property type="entry name" value="P-loop_NTPase"/>
</dbReference>
<dbReference type="CDD" id="cd03112">
    <property type="entry name" value="CobW-like"/>
    <property type="match status" value="1"/>
</dbReference>
<gene>
    <name evidence="2" type="ORF">Bathy07g00910</name>
</gene>
<dbReference type="GeneID" id="19014581"/>
<evidence type="ECO:0000259" key="1">
    <source>
        <dbReference type="Pfam" id="PF02492"/>
    </source>
</evidence>
<sequence length="434" mass="48570">MEARRRRTKVTVVTGMLDAGKTTFIRNALLFESGRKKSEGLDEKRSKKEKIAILVNEFGSLGIDGAVLEAAAAKKGGGDDDEDSSIYVKEIPGGCVCCAASGSMPFLVAIKHVLEKVKPDRLVIEPSGLAHPSGLYDLFTKNEHLKEHVDLRGMVCVVDARAVGCSSLSVGKEEEEEAKRVRESDMFRDQVSMSEVLVGSKLDLCSGEKGGKGGDEEEEEAESFARRRFREWAASLYPEKRVVKFAMDLFDENVETSPFVAIDREATSSHDSQNSSLKSSSLEKEVKGISRPFQLLALTPPVEPGAKPHLSTHDTEDYSSRGFLFHPDDIFRRDKVLEFFQSRCAPQTKNEDEQNEAFRLVRAKAVVRVSDKTWVIPSFEECESKPNVILEEVAYRKDSRFEIIASKTKAEWSKEAEKEFWADVETRILLCRRC</sequence>